<keyword evidence="1" id="KW-1133">Transmembrane helix</keyword>
<proteinExistence type="predicted"/>
<keyword evidence="1" id="KW-0472">Membrane</keyword>
<gene>
    <name evidence="2" type="ORF">HMPREF0493_1671</name>
</gene>
<evidence type="ECO:0000313" key="2">
    <source>
        <dbReference type="EMBL" id="EFG54693.1"/>
    </source>
</evidence>
<dbReference type="EMBL" id="ADNY01000069">
    <property type="protein sequence ID" value="EFG54693.1"/>
    <property type="molecule type" value="Genomic_DNA"/>
</dbReference>
<protein>
    <submittedName>
        <fullName evidence="2">Uncharacterized protein</fullName>
    </submittedName>
</protein>
<feature type="transmembrane region" description="Helical" evidence="1">
    <location>
        <begin position="12"/>
        <end position="29"/>
    </location>
</feature>
<organism evidence="2 3">
    <name type="scientific">Lactobacillus amylolyticus DSM 11664</name>
    <dbReference type="NCBI Taxonomy" id="585524"/>
    <lineage>
        <taxon>Bacteria</taxon>
        <taxon>Bacillati</taxon>
        <taxon>Bacillota</taxon>
        <taxon>Bacilli</taxon>
        <taxon>Lactobacillales</taxon>
        <taxon>Lactobacillaceae</taxon>
        <taxon>Lactobacillus</taxon>
    </lineage>
</organism>
<reference evidence="2 3" key="1">
    <citation type="submission" date="2010-04" db="EMBL/GenBank/DDBJ databases">
        <authorList>
            <person name="Muzny D."/>
            <person name="Qin X."/>
            <person name="Deng J."/>
            <person name="Jiang H."/>
            <person name="Liu Y."/>
            <person name="Qu J."/>
            <person name="Song X.-Z."/>
            <person name="Zhang L."/>
            <person name="Thornton R."/>
            <person name="Coyle M."/>
            <person name="Francisco L."/>
            <person name="Jackson L."/>
            <person name="Javaid M."/>
            <person name="Korchina V."/>
            <person name="Kovar C."/>
            <person name="Mata R."/>
            <person name="Mathew T."/>
            <person name="Ngo R."/>
            <person name="Nguyen L."/>
            <person name="Nguyen N."/>
            <person name="Okwuonu G."/>
            <person name="Ongeri F."/>
            <person name="Pham C."/>
            <person name="Simmons D."/>
            <person name="Wilczek-Boney K."/>
            <person name="Hale W."/>
            <person name="Jakkamsetti A."/>
            <person name="Pham P."/>
            <person name="Ruth R."/>
            <person name="San Lucas F."/>
            <person name="Warren J."/>
            <person name="Zhang J."/>
            <person name="Zhao Z."/>
            <person name="Zhou C."/>
            <person name="Zhu D."/>
            <person name="Lee S."/>
            <person name="Bess C."/>
            <person name="Blankenburg K."/>
            <person name="Forbes L."/>
            <person name="Fu Q."/>
            <person name="Gubbala S."/>
            <person name="Hirani K."/>
            <person name="Jayaseelan J.C."/>
            <person name="Lara F."/>
            <person name="Munidasa M."/>
            <person name="Palculict T."/>
            <person name="Patil S."/>
            <person name="Pu L.-L."/>
            <person name="Saada N."/>
            <person name="Tang L."/>
            <person name="Weissenberger G."/>
            <person name="Zhu Y."/>
            <person name="Hemphill L."/>
            <person name="Shang Y."/>
            <person name="Youmans B."/>
            <person name="Ayvaz T."/>
            <person name="Ross M."/>
            <person name="Santibanez J."/>
            <person name="Aqrawi P."/>
            <person name="Gross S."/>
            <person name="Joshi V."/>
            <person name="Fowler G."/>
            <person name="Nazareth L."/>
            <person name="Reid J."/>
            <person name="Worley K."/>
            <person name="Petrosino J."/>
            <person name="Highlander S."/>
            <person name="Gibbs R."/>
        </authorList>
    </citation>
    <scope>NUCLEOTIDE SEQUENCE [LARGE SCALE GENOMIC DNA]</scope>
    <source>
        <strain evidence="2 3">DSM 11664</strain>
    </source>
</reference>
<accession>D4YVW0</accession>
<dbReference type="AlphaFoldDB" id="D4YVW0"/>
<dbReference type="Proteomes" id="UP000004069">
    <property type="component" value="Unassembled WGS sequence"/>
</dbReference>
<keyword evidence="1" id="KW-0812">Transmembrane</keyword>
<evidence type="ECO:0000313" key="3">
    <source>
        <dbReference type="Proteomes" id="UP000004069"/>
    </source>
</evidence>
<dbReference type="RefSeq" id="WP_006352818.1">
    <property type="nucleotide sequence ID" value="NZ_ADNY01000069.1"/>
</dbReference>
<sequence length="47" mass="5406">MLVPTSKAQVLTIVPIIFPLFIFYLKILLNQLSLELKDEDDCVELEV</sequence>
<keyword evidence="3" id="KW-1185">Reference proteome</keyword>
<evidence type="ECO:0000256" key="1">
    <source>
        <dbReference type="SAM" id="Phobius"/>
    </source>
</evidence>
<comment type="caution">
    <text evidence="2">The sequence shown here is derived from an EMBL/GenBank/DDBJ whole genome shotgun (WGS) entry which is preliminary data.</text>
</comment>
<name>D4YVW0_9LACO</name>